<evidence type="ECO:0000256" key="1">
    <source>
        <dbReference type="SAM" id="MobiDB-lite"/>
    </source>
</evidence>
<accession>C5KWU1</accession>
<organism evidence="3">
    <name type="scientific">Perkinsus marinus (strain ATCC 50983 / TXsc)</name>
    <dbReference type="NCBI Taxonomy" id="423536"/>
    <lineage>
        <taxon>Eukaryota</taxon>
        <taxon>Sar</taxon>
        <taxon>Alveolata</taxon>
        <taxon>Perkinsozoa</taxon>
        <taxon>Perkinsea</taxon>
        <taxon>Perkinsida</taxon>
        <taxon>Perkinsidae</taxon>
        <taxon>Perkinsus</taxon>
    </lineage>
</organism>
<dbReference type="GeneID" id="9056426"/>
<dbReference type="InParanoid" id="C5KWU1"/>
<evidence type="ECO:0000313" key="2">
    <source>
        <dbReference type="EMBL" id="EER11047.1"/>
    </source>
</evidence>
<sequence>MYGRSPHLRQAQNSPQRAEVHESIRDLLSERRSGAMLHAKPPVSLAPGTIVFARNHDLDRKYKVGKRWSLMRVLRQEGVKVYLVDYGSSPTSRALERHVRECLPAPPEFLAKPLKTGLHSVTRSGRNVQLSSKSFSMPQQGSPAKFKIPVRYSLRVKGKSADASAASHPQHVAHQADTTSDGDVRRSRVSGRAIRKPVRYRF</sequence>
<name>C5KWU1_PERM5</name>
<dbReference type="AlphaFoldDB" id="C5KWU1"/>
<reference evidence="2 3" key="1">
    <citation type="submission" date="2008-07" db="EMBL/GenBank/DDBJ databases">
        <authorList>
            <person name="El-Sayed N."/>
            <person name="Caler E."/>
            <person name="Inman J."/>
            <person name="Amedeo P."/>
            <person name="Hass B."/>
            <person name="Wortman J."/>
        </authorList>
    </citation>
    <scope>NUCLEOTIDE SEQUENCE [LARGE SCALE GENOMIC DNA]</scope>
    <source>
        <strain evidence="3">ATCC 50983 / TXsc</strain>
    </source>
</reference>
<dbReference type="OrthoDB" id="10030726at2759"/>
<protein>
    <submittedName>
        <fullName evidence="2">Uncharacterized protein</fullName>
    </submittedName>
</protein>
<dbReference type="Proteomes" id="UP000007800">
    <property type="component" value="Unassembled WGS sequence"/>
</dbReference>
<dbReference type="RefSeq" id="XP_002779252.1">
    <property type="nucleotide sequence ID" value="XM_002779206.1"/>
</dbReference>
<evidence type="ECO:0000313" key="3">
    <source>
        <dbReference type="Proteomes" id="UP000007800"/>
    </source>
</evidence>
<gene>
    <name evidence="2" type="ORF">Pmar_PMAR022767</name>
</gene>
<dbReference type="EMBL" id="GG677066">
    <property type="protein sequence ID" value="EER11047.1"/>
    <property type="molecule type" value="Genomic_DNA"/>
</dbReference>
<keyword evidence="3" id="KW-1185">Reference proteome</keyword>
<proteinExistence type="predicted"/>
<feature type="region of interest" description="Disordered" evidence="1">
    <location>
        <begin position="159"/>
        <end position="192"/>
    </location>
</feature>